<proteinExistence type="predicted"/>
<dbReference type="InterPro" id="IPR006330">
    <property type="entry name" value="Ado/ade_deaminase"/>
</dbReference>
<dbReference type="PANTHER" id="PTHR11409">
    <property type="entry name" value="ADENOSINE DEAMINASE"/>
    <property type="match status" value="1"/>
</dbReference>
<gene>
    <name evidence="6" type="ORF">Micbo1qcDRAFT_207247</name>
</gene>
<accession>A0A136IUF2</accession>
<protein>
    <recommendedName>
        <fullName evidence="5">Adenosine deaminase domain-containing protein</fullName>
    </recommendedName>
</protein>
<dbReference type="STRING" id="196109.A0A136IUF2"/>
<keyword evidence="3" id="KW-0378">Hydrolase</keyword>
<evidence type="ECO:0000313" key="6">
    <source>
        <dbReference type="EMBL" id="KXJ88528.1"/>
    </source>
</evidence>
<comment type="cofactor">
    <cofactor evidence="1">
        <name>Zn(2+)</name>
        <dbReference type="ChEBI" id="CHEBI:29105"/>
    </cofactor>
</comment>
<evidence type="ECO:0000256" key="3">
    <source>
        <dbReference type="ARBA" id="ARBA00022801"/>
    </source>
</evidence>
<dbReference type="AlphaFoldDB" id="A0A136IUF2"/>
<feature type="region of interest" description="Disordered" evidence="4">
    <location>
        <begin position="1"/>
        <end position="42"/>
    </location>
</feature>
<evidence type="ECO:0000256" key="1">
    <source>
        <dbReference type="ARBA" id="ARBA00001947"/>
    </source>
</evidence>
<dbReference type="InterPro" id="IPR001365">
    <property type="entry name" value="A_deaminase_dom"/>
</dbReference>
<dbReference type="Pfam" id="PF00962">
    <property type="entry name" value="A_deaminase"/>
    <property type="match status" value="1"/>
</dbReference>
<keyword evidence="7" id="KW-1185">Reference proteome</keyword>
<organism evidence="6 7">
    <name type="scientific">Microdochium bolleyi</name>
    <dbReference type="NCBI Taxonomy" id="196109"/>
    <lineage>
        <taxon>Eukaryota</taxon>
        <taxon>Fungi</taxon>
        <taxon>Dikarya</taxon>
        <taxon>Ascomycota</taxon>
        <taxon>Pezizomycotina</taxon>
        <taxon>Sordariomycetes</taxon>
        <taxon>Xylariomycetidae</taxon>
        <taxon>Xylariales</taxon>
        <taxon>Microdochiaceae</taxon>
        <taxon>Microdochium</taxon>
    </lineage>
</organism>
<dbReference type="PANTHER" id="PTHR11409:SF37">
    <property type="entry name" value="ADENOSINE DEAMINASE DOMAIN-CONTAINING PROTEIN"/>
    <property type="match status" value="1"/>
</dbReference>
<dbReference type="SUPFAM" id="SSF51556">
    <property type="entry name" value="Metallo-dependent hydrolases"/>
    <property type="match status" value="1"/>
</dbReference>
<dbReference type="GO" id="GO:0004000">
    <property type="term" value="F:adenosine deaminase activity"/>
    <property type="evidence" value="ECO:0007669"/>
    <property type="project" value="TreeGrafter"/>
</dbReference>
<evidence type="ECO:0000259" key="5">
    <source>
        <dbReference type="Pfam" id="PF00962"/>
    </source>
</evidence>
<reference evidence="7" key="1">
    <citation type="submission" date="2016-02" db="EMBL/GenBank/DDBJ databases">
        <title>Draft genome sequence of Microdochium bolleyi, a fungal endophyte of beachgrass.</title>
        <authorList>
            <consortium name="DOE Joint Genome Institute"/>
            <person name="David A.S."/>
            <person name="May G."/>
            <person name="Haridas S."/>
            <person name="Lim J."/>
            <person name="Wang M."/>
            <person name="Labutti K."/>
            <person name="Lipzen A."/>
            <person name="Barry K."/>
            <person name="Grigoriev I.V."/>
        </authorList>
    </citation>
    <scope>NUCLEOTIDE SEQUENCE [LARGE SCALE GENOMIC DNA]</scope>
    <source>
        <strain evidence="7">J235TASD1</strain>
    </source>
</reference>
<dbReference type="InParanoid" id="A0A136IUF2"/>
<evidence type="ECO:0000313" key="7">
    <source>
        <dbReference type="Proteomes" id="UP000070501"/>
    </source>
</evidence>
<dbReference type="OrthoDB" id="7202371at2759"/>
<dbReference type="GO" id="GO:0046872">
    <property type="term" value="F:metal ion binding"/>
    <property type="evidence" value="ECO:0007669"/>
    <property type="project" value="UniProtKB-KW"/>
</dbReference>
<dbReference type="GO" id="GO:0006154">
    <property type="term" value="P:adenosine catabolic process"/>
    <property type="evidence" value="ECO:0007669"/>
    <property type="project" value="TreeGrafter"/>
</dbReference>
<dbReference type="InterPro" id="IPR032466">
    <property type="entry name" value="Metal_Hydrolase"/>
</dbReference>
<evidence type="ECO:0000256" key="4">
    <source>
        <dbReference type="SAM" id="MobiDB-lite"/>
    </source>
</evidence>
<name>A0A136IUF2_9PEZI</name>
<evidence type="ECO:0000256" key="2">
    <source>
        <dbReference type="ARBA" id="ARBA00022723"/>
    </source>
</evidence>
<dbReference type="GO" id="GO:0046103">
    <property type="term" value="P:inosine biosynthetic process"/>
    <property type="evidence" value="ECO:0007669"/>
    <property type="project" value="TreeGrafter"/>
</dbReference>
<keyword evidence="2" id="KW-0479">Metal-binding</keyword>
<feature type="domain" description="Adenosine deaminase" evidence="5">
    <location>
        <begin position="278"/>
        <end position="601"/>
    </location>
</feature>
<dbReference type="Gene3D" id="3.20.20.140">
    <property type="entry name" value="Metal-dependent hydrolases"/>
    <property type="match status" value="1"/>
</dbReference>
<dbReference type="EMBL" id="KQ964258">
    <property type="protein sequence ID" value="KXJ88528.1"/>
    <property type="molecule type" value="Genomic_DNA"/>
</dbReference>
<dbReference type="Proteomes" id="UP000070501">
    <property type="component" value="Unassembled WGS sequence"/>
</dbReference>
<sequence>MGARNPSAENRPRHGTHDPWGVVLSAPQATGPEKEANRRLQNARRNDVVNIFERAKPLVGYQNQLHHRKPDDHFLVNVDLINGSEGTYRRDSRGDSGTRSQVLRIAERMPKGGHLHVHFNATLDPHFLLSHAEHEPLMTISTDRALVDQMSFDVCEVQFLLIPPNREPSFSIFDPVRYPFSTAEKEILADPARRREHESIRNRRKMPYQRFREEWDAVRSCFNKVTGEFTKSPALRAIEEASGYSRTDAQWGALQSLFTMHWRDWLTHKLVFHAEEVHNCYQDQAGAWAKFNGRTRMMKGLFNYESAYRAYTRRCLEQFAIENVQYAEIRPNFMRNNQIFRVLEDGKTLTTLSNEDTMRIIVEEYEAFKQELDAERKQGSTDQYFGGLKVIYCTPRSFSRLQIEEALEECFDFKQRWPKYIAGFDLVGEESQGQPLSYFKAQLDAFQVKCKHNGVHIPFLLHCGETDDDPDNNLETALTLKNTERIGHGFALLSKPQLRDEFLQKRICIESCPISNEILGLSSHPSKHAIYGLLSSGYHCTLNSDNATLFRSTLSHDFYQFLTGRGRGEQAMTLHACKKLIEWSIEHACLDAEERHEIHSEWAKRWEDFISWINESEEFAVGAETQEERDKKAELRRLEQVDEDLRAARQAPKF</sequence>